<dbReference type="AlphaFoldDB" id="A0A4R7VQV6"/>
<dbReference type="Proteomes" id="UP000294927">
    <property type="component" value="Unassembled WGS sequence"/>
</dbReference>
<sequence length="134" mass="14419">MDISPDTTPTRDQVGLYEPRAGVPVTDQPVLHDLLLAPRKSLQNPVRWVVLALLVLALVYPTHPLGIAFPAVLALFVLVNVLYLAPNLVSGADLRALGASPTRLVPLGAEDLLRAGRVVAIRLPDDNRWCCSAS</sequence>
<name>A0A4R7VQV6_9PSEU</name>
<gene>
    <name evidence="2" type="ORF">CLV71_105195</name>
</gene>
<dbReference type="EMBL" id="SOCP01000005">
    <property type="protein sequence ID" value="TDV52064.1"/>
    <property type="molecule type" value="Genomic_DNA"/>
</dbReference>
<evidence type="ECO:0000313" key="3">
    <source>
        <dbReference type="Proteomes" id="UP000294927"/>
    </source>
</evidence>
<keyword evidence="1" id="KW-0812">Transmembrane</keyword>
<keyword evidence="3" id="KW-1185">Reference proteome</keyword>
<feature type="transmembrane region" description="Helical" evidence="1">
    <location>
        <begin position="67"/>
        <end position="85"/>
    </location>
</feature>
<reference evidence="2 3" key="1">
    <citation type="submission" date="2019-03" db="EMBL/GenBank/DDBJ databases">
        <title>Genomic Encyclopedia of Archaeal and Bacterial Type Strains, Phase II (KMG-II): from individual species to whole genera.</title>
        <authorList>
            <person name="Goeker M."/>
        </authorList>
    </citation>
    <scope>NUCLEOTIDE SEQUENCE [LARGE SCALE GENOMIC DNA]</scope>
    <source>
        <strain evidence="2 3">DSM 45499</strain>
    </source>
</reference>
<organism evidence="2 3">
    <name type="scientific">Actinophytocola oryzae</name>
    <dbReference type="NCBI Taxonomy" id="502181"/>
    <lineage>
        <taxon>Bacteria</taxon>
        <taxon>Bacillati</taxon>
        <taxon>Actinomycetota</taxon>
        <taxon>Actinomycetes</taxon>
        <taxon>Pseudonocardiales</taxon>
        <taxon>Pseudonocardiaceae</taxon>
    </lineage>
</organism>
<dbReference type="RefSeq" id="WP_133903474.1">
    <property type="nucleotide sequence ID" value="NZ_SOCP01000005.1"/>
</dbReference>
<proteinExistence type="predicted"/>
<protein>
    <submittedName>
        <fullName evidence="2">Uncharacterized protein</fullName>
    </submittedName>
</protein>
<keyword evidence="1" id="KW-0472">Membrane</keyword>
<evidence type="ECO:0000256" key="1">
    <source>
        <dbReference type="SAM" id="Phobius"/>
    </source>
</evidence>
<evidence type="ECO:0000313" key="2">
    <source>
        <dbReference type="EMBL" id="TDV52064.1"/>
    </source>
</evidence>
<comment type="caution">
    <text evidence="2">The sequence shown here is derived from an EMBL/GenBank/DDBJ whole genome shotgun (WGS) entry which is preliminary data.</text>
</comment>
<keyword evidence="1" id="KW-1133">Transmembrane helix</keyword>
<accession>A0A4R7VQV6</accession>
<feature type="transmembrane region" description="Helical" evidence="1">
    <location>
        <begin position="45"/>
        <end position="61"/>
    </location>
</feature>